<evidence type="ECO:0000256" key="8">
    <source>
        <dbReference type="SAM" id="Coils"/>
    </source>
</evidence>
<accession>A0ABM1N1M1</accession>
<feature type="compositionally biased region" description="Basic and acidic residues" evidence="9">
    <location>
        <begin position="102"/>
        <end position="116"/>
    </location>
</feature>
<feature type="coiled-coil region" evidence="8">
    <location>
        <begin position="244"/>
        <end position="343"/>
    </location>
</feature>
<feature type="coiled-coil region" evidence="8">
    <location>
        <begin position="175"/>
        <end position="219"/>
    </location>
</feature>
<dbReference type="Pfam" id="PF13868">
    <property type="entry name" value="TPH"/>
    <property type="match status" value="1"/>
</dbReference>
<proteinExistence type="inferred from homology"/>
<dbReference type="RefSeq" id="XP_017780721.1">
    <property type="nucleotide sequence ID" value="XM_017925232.1"/>
</dbReference>
<evidence type="ECO:0000313" key="11">
    <source>
        <dbReference type="Proteomes" id="UP000695000"/>
    </source>
</evidence>
<evidence type="ECO:0000256" key="3">
    <source>
        <dbReference type="ARBA" id="ARBA00023054"/>
    </source>
</evidence>
<name>A0ABM1N1M1_NICVS</name>
<keyword evidence="11" id="KW-1185">Reference proteome</keyword>
<dbReference type="PANTHER" id="PTHR15504:SF0">
    <property type="entry name" value="CILIA- AND FLAGELLA-ASSOCIATED PROTEIN 45"/>
    <property type="match status" value="1"/>
</dbReference>
<evidence type="ECO:0000256" key="4">
    <source>
        <dbReference type="ARBA" id="ARBA00023069"/>
    </source>
</evidence>
<evidence type="ECO:0000256" key="2">
    <source>
        <dbReference type="ARBA" id="ARBA00022846"/>
    </source>
</evidence>
<feature type="coiled-coil region" evidence="8">
    <location>
        <begin position="385"/>
        <end position="445"/>
    </location>
</feature>
<reference evidence="12" key="1">
    <citation type="submission" date="2025-08" db="UniProtKB">
        <authorList>
            <consortium name="RefSeq"/>
        </authorList>
    </citation>
    <scope>IDENTIFICATION</scope>
    <source>
        <tissue evidence="12">Whole Larva</tissue>
    </source>
</reference>
<evidence type="ECO:0000256" key="9">
    <source>
        <dbReference type="SAM" id="MobiDB-lite"/>
    </source>
</evidence>
<feature type="region of interest" description="Disordered" evidence="9">
    <location>
        <begin position="1"/>
        <end position="28"/>
    </location>
</feature>
<feature type="compositionally biased region" description="Basic residues" evidence="9">
    <location>
        <begin position="1"/>
        <end position="11"/>
    </location>
</feature>
<evidence type="ECO:0000259" key="10">
    <source>
        <dbReference type="Pfam" id="PF13868"/>
    </source>
</evidence>
<feature type="region of interest" description="Disordered" evidence="9">
    <location>
        <begin position="102"/>
        <end position="133"/>
    </location>
</feature>
<evidence type="ECO:0000256" key="7">
    <source>
        <dbReference type="ARBA" id="ARBA00034142"/>
    </source>
</evidence>
<keyword evidence="2" id="KW-0282">Flagellum</keyword>
<evidence type="ECO:0000256" key="5">
    <source>
        <dbReference type="ARBA" id="ARBA00023273"/>
    </source>
</evidence>
<gene>
    <name evidence="12" type="primary">LOC108565663</name>
</gene>
<evidence type="ECO:0000313" key="12">
    <source>
        <dbReference type="RefSeq" id="XP_017780721.1"/>
    </source>
</evidence>
<dbReference type="InterPro" id="IPR043597">
    <property type="entry name" value="TPH_dom"/>
</dbReference>
<dbReference type="Proteomes" id="UP000695000">
    <property type="component" value="Unplaced"/>
</dbReference>
<dbReference type="InterPro" id="IPR033253">
    <property type="entry name" value="CFAP45"/>
</dbReference>
<keyword evidence="4" id="KW-0969">Cilium</keyword>
<feature type="compositionally biased region" description="Basic and acidic residues" evidence="9">
    <location>
        <begin position="13"/>
        <end position="28"/>
    </location>
</feature>
<comment type="similarity">
    <text evidence="6">Belongs to the CFAP45 family.</text>
</comment>
<organism evidence="11 12">
    <name type="scientific">Nicrophorus vespilloides</name>
    <name type="common">Boreal carrion beetle</name>
    <dbReference type="NCBI Taxonomy" id="110193"/>
    <lineage>
        <taxon>Eukaryota</taxon>
        <taxon>Metazoa</taxon>
        <taxon>Ecdysozoa</taxon>
        <taxon>Arthropoda</taxon>
        <taxon>Hexapoda</taxon>
        <taxon>Insecta</taxon>
        <taxon>Pterygota</taxon>
        <taxon>Neoptera</taxon>
        <taxon>Endopterygota</taxon>
        <taxon>Coleoptera</taxon>
        <taxon>Polyphaga</taxon>
        <taxon>Staphyliniformia</taxon>
        <taxon>Silphidae</taxon>
        <taxon>Nicrophorinae</taxon>
        <taxon>Nicrophorus</taxon>
    </lineage>
</organism>
<evidence type="ECO:0000256" key="1">
    <source>
        <dbReference type="ARBA" id="ARBA00004230"/>
    </source>
</evidence>
<keyword evidence="5" id="KW-0966">Cell projection</keyword>
<comment type="subcellular location">
    <subcellularLocation>
        <location evidence="1">Cell projection</location>
        <location evidence="1">Cilium</location>
        <location evidence="1">Flagellum</location>
    </subcellularLocation>
</comment>
<protein>
    <recommendedName>
        <fullName evidence="7">Cilia- and flagella-associated protein 45</fullName>
    </recommendedName>
</protein>
<feature type="domain" description="Trichohyalin-plectin-homology" evidence="10">
    <location>
        <begin position="153"/>
        <end position="500"/>
    </location>
</feature>
<feature type="compositionally biased region" description="Polar residues" evidence="9">
    <location>
        <begin position="117"/>
        <end position="128"/>
    </location>
</feature>
<evidence type="ECO:0000256" key="6">
    <source>
        <dbReference type="ARBA" id="ARBA00034116"/>
    </source>
</evidence>
<keyword evidence="3 8" id="KW-0175">Coiled coil</keyword>
<sequence length="520" mass="62075">MLKANQKKSKNKAPGDHEPAECDHTIHGEFIHHKPKTAKENKELVRIRQQKDIRDIIVPCRQPLEIPRILPASEFQRLKKQSYVVTAAERKAIFEENERKKMQLRRESEQRKEKMKNLQQTQTATKGSTLEKVESDAKRKNMYLLQRAFEMQQEQEDEIKNVNSIILASKCLAIREAQIAEKNLIKREIEEEENRLDMMMEQERQRGLLEEQKKRDKEAERTQTFVTQIQQQIKEIEIQNLIEAEHKEEEARNINLALVAMQQEERDRQRQKMENRLKIRADMKQANDDMENYRALQREEERLADARLKEFMKQKHDREAAIEAEIKANKAAKEREIARLTATQAKAADLQALRDEMNAYRVHEETEREWRKKEKEGAIKKKEMLAQLKRDREQQIEDIRKAQAAELARDEEEFLKVAQMQYEIFAKEQEKHAEKKRMANQYRKEILKQVNERESERIDARKTKLEEGNALRLEDELRRVRINDTLERKLRILRRNNVPEQAITDVQRQIKTRLSKTKAK</sequence>
<dbReference type="PANTHER" id="PTHR15504">
    <property type="entry name" value="NASOPHARYNGEAL EPITHELIUM SPECIFIC PROTEIN 1"/>
    <property type="match status" value="1"/>
</dbReference>
<dbReference type="GeneID" id="108565663"/>